<feature type="transmembrane region" description="Helical" evidence="6">
    <location>
        <begin position="558"/>
        <end position="584"/>
    </location>
</feature>
<accession>A0A087BCP6</accession>
<keyword evidence="8" id="KW-1185">Reference proteome</keyword>
<dbReference type="GO" id="GO:0005886">
    <property type="term" value="C:plasma membrane"/>
    <property type="evidence" value="ECO:0007669"/>
    <property type="project" value="UniProtKB-SubCell"/>
</dbReference>
<dbReference type="PANTHER" id="PTHR39087:SF2">
    <property type="entry name" value="UPF0104 MEMBRANE PROTEIN MJ1595"/>
    <property type="match status" value="1"/>
</dbReference>
<feature type="transmembrane region" description="Helical" evidence="6">
    <location>
        <begin position="214"/>
        <end position="232"/>
    </location>
</feature>
<feature type="transmembrane region" description="Helical" evidence="6">
    <location>
        <begin position="95"/>
        <end position="114"/>
    </location>
</feature>
<protein>
    <submittedName>
        <fullName evidence="7">Putative MFS transporter</fullName>
    </submittedName>
</protein>
<evidence type="ECO:0000256" key="6">
    <source>
        <dbReference type="SAM" id="Phobius"/>
    </source>
</evidence>
<dbReference type="InterPro" id="IPR022791">
    <property type="entry name" value="L-PG_synthase/AglD"/>
</dbReference>
<feature type="transmembrane region" description="Helical" evidence="6">
    <location>
        <begin position="191"/>
        <end position="208"/>
    </location>
</feature>
<feature type="transmembrane region" description="Helical" evidence="6">
    <location>
        <begin position="529"/>
        <end position="546"/>
    </location>
</feature>
<comment type="caution">
    <text evidence="7">The sequence shown here is derived from an EMBL/GenBank/DDBJ whole genome shotgun (WGS) entry which is preliminary data.</text>
</comment>
<keyword evidence="2" id="KW-1003">Cell membrane</keyword>
<dbReference type="EMBL" id="JGZB01000003">
    <property type="protein sequence ID" value="KFI68796.1"/>
    <property type="molecule type" value="Genomic_DNA"/>
</dbReference>
<evidence type="ECO:0000256" key="5">
    <source>
        <dbReference type="ARBA" id="ARBA00023136"/>
    </source>
</evidence>
<feature type="transmembrane region" description="Helical" evidence="6">
    <location>
        <begin position="47"/>
        <end position="67"/>
    </location>
</feature>
<feature type="transmembrane region" description="Helical" evidence="6">
    <location>
        <begin position="782"/>
        <end position="808"/>
    </location>
</feature>
<feature type="transmembrane region" description="Helical" evidence="6">
    <location>
        <begin position="638"/>
        <end position="657"/>
    </location>
</feature>
<dbReference type="NCBIfam" id="TIGR00374">
    <property type="entry name" value="flippase-like domain"/>
    <property type="match status" value="1"/>
</dbReference>
<keyword evidence="4 6" id="KW-1133">Transmembrane helix</keyword>
<dbReference type="Proteomes" id="UP000029052">
    <property type="component" value="Unassembled WGS sequence"/>
</dbReference>
<feature type="transmembrane region" description="Helical" evidence="6">
    <location>
        <begin position="154"/>
        <end position="179"/>
    </location>
</feature>
<keyword evidence="3 6" id="KW-0812">Transmembrane</keyword>
<reference evidence="7 8" key="1">
    <citation type="submission" date="2014-03" db="EMBL/GenBank/DDBJ databases">
        <title>Genomics of Bifidobacteria.</title>
        <authorList>
            <person name="Ventura M."/>
            <person name="Milani C."/>
            <person name="Lugli G.A."/>
        </authorList>
    </citation>
    <scope>NUCLEOTIDE SEQUENCE [LARGE SCALE GENOMIC DNA]</scope>
    <source>
        <strain evidence="7 8">LMG 11591</strain>
    </source>
</reference>
<evidence type="ECO:0000256" key="4">
    <source>
        <dbReference type="ARBA" id="ARBA00022989"/>
    </source>
</evidence>
<evidence type="ECO:0000256" key="3">
    <source>
        <dbReference type="ARBA" id="ARBA00022692"/>
    </source>
</evidence>
<feature type="transmembrane region" description="Helical" evidence="6">
    <location>
        <begin position="719"/>
        <end position="743"/>
    </location>
</feature>
<dbReference type="PANTHER" id="PTHR39087">
    <property type="entry name" value="UPF0104 MEMBRANE PROTEIN MJ1595"/>
    <property type="match status" value="1"/>
</dbReference>
<gene>
    <name evidence="7" type="ORF">BMAGN_0669</name>
</gene>
<dbReference type="eggNOG" id="COG0392">
    <property type="taxonomic scope" value="Bacteria"/>
</dbReference>
<organism evidence="7 8">
    <name type="scientific">Bifidobacterium magnum</name>
    <dbReference type="NCBI Taxonomy" id="1692"/>
    <lineage>
        <taxon>Bacteria</taxon>
        <taxon>Bacillati</taxon>
        <taxon>Actinomycetota</taxon>
        <taxon>Actinomycetes</taxon>
        <taxon>Bifidobacteriales</taxon>
        <taxon>Bifidobacteriaceae</taxon>
        <taxon>Bifidobacterium</taxon>
    </lineage>
</organism>
<feature type="transmembrane region" description="Helical" evidence="6">
    <location>
        <begin position="596"/>
        <end position="618"/>
    </location>
</feature>
<feature type="transmembrane region" description="Helical" evidence="6">
    <location>
        <begin position="755"/>
        <end position="776"/>
    </location>
</feature>
<feature type="transmembrane region" description="Helical" evidence="6">
    <location>
        <begin position="126"/>
        <end position="142"/>
    </location>
</feature>
<comment type="subcellular location">
    <subcellularLocation>
        <location evidence="1">Cell membrane</location>
        <topology evidence="1">Multi-pass membrane protein</topology>
    </subcellularLocation>
</comment>
<evidence type="ECO:0000313" key="8">
    <source>
        <dbReference type="Proteomes" id="UP000029052"/>
    </source>
</evidence>
<evidence type="ECO:0000313" key="7">
    <source>
        <dbReference type="EMBL" id="KFI68796.1"/>
    </source>
</evidence>
<name>A0A087BCP6_9BIFI</name>
<sequence length="826" mass="89289">MSEHSDMEQLGDNLPVAADNAMLEPAPERKAVIEDVEPRRTHVYGDLLAAGASLLGIAIVIILALYMRGVTSGVENDARNAGNTFNWLLDLPASMLQQLVIVVVVLSVLIQLLVNREWFQSAMSGAALLLGFAGAWAVSWLISTVNNTVLIDQILAAGTSVGNGLLPDFCAALGAFLTVAGPRRTRTAVKWGWNILVGAAIVLIITSWSSVVGVILALLVGRIVGLVMRFIIGTQNTGAWGSQIVSALETIGLDATKLTRRNMDETKPALLPLSLEDDLTEHSRLYDLEANGHTYVVSVLDNQVQMTGYLGQIWQWIKLSGVAVRHDRSARDATHHHMAMLMGLHSLDLETIKPYGVTDIGESSIMVFYNHPRATACDPTALTDDDLVSVMRYIQTAHDRGYTHRQISIDTLARLENGDLFVAGWQNGDFASAPANIALDKVELLALLATLYGTRRTVDIARRVWNNTTLVNLIPFIQKAAVPASTRALPGWDKHLLEHLREEISKTLPEDVAESVEQVTITRFSVRSFVALGLLVVAVVVVFTQLKPEEMITAIKDANIWLALTCLVFSLLAWVGSAITLGGFMDRDKRSIPGLFMSQVAQGFAAVSMPAGIGPAFVNLQFLRHSGYRSTAIMSAVWVVQAAVTVVLLLFIGIFTGRNTLSGMIPTNTLILVIAILAIVISVAMMIPPVRKLVVAKLMPIVKSYARSLAETLTQPRELTAGIVGALVLNLATGLGFWAALLAFGYHMNPIETTFVFLLANTLGSAVPTPGGMGAVEAALSVAFTAIGVPSTIAVSATLVYRIAFYWLRIPMGAVAMKWLDKHDLM</sequence>
<dbReference type="AlphaFoldDB" id="A0A087BCP6"/>
<dbReference type="Pfam" id="PF03706">
    <property type="entry name" value="LPG_synthase_TM"/>
    <property type="match status" value="1"/>
</dbReference>
<keyword evidence="5 6" id="KW-0472">Membrane</keyword>
<proteinExistence type="predicted"/>
<evidence type="ECO:0000256" key="1">
    <source>
        <dbReference type="ARBA" id="ARBA00004651"/>
    </source>
</evidence>
<feature type="transmembrane region" description="Helical" evidence="6">
    <location>
        <begin position="669"/>
        <end position="690"/>
    </location>
</feature>
<dbReference type="STRING" id="1692.BMAGN_0669"/>
<evidence type="ECO:0000256" key="2">
    <source>
        <dbReference type="ARBA" id="ARBA00022475"/>
    </source>
</evidence>